<sequence length="117" mass="14090">MVQIPSKTIPYYEAGIYLPLLLIILEKDYSIVEQSAFKFKNPYLHLINAVRIKVKNDLKETKDYFKLHHMRLIRGKTDDLFTEYQFYFNGVMECRRYSNIRLRNQSELLLAEYFAKN</sequence>
<protein>
    <submittedName>
        <fullName evidence="1">Uncharacterized protein</fullName>
    </submittedName>
</protein>
<reference evidence="1 2" key="1">
    <citation type="submission" date="2020-08" db="EMBL/GenBank/DDBJ databases">
        <title>A Genomic Blueprint of the Chicken Gut Microbiome.</title>
        <authorList>
            <person name="Gilroy R."/>
            <person name="Ravi A."/>
            <person name="Getino M."/>
            <person name="Pursley I."/>
            <person name="Horton D.L."/>
            <person name="Alikhan N.-F."/>
            <person name="Baker D."/>
            <person name="Gharbi K."/>
            <person name="Hall N."/>
            <person name="Watson M."/>
            <person name="Adriaenssens E.M."/>
            <person name="Foster-Nyarko E."/>
            <person name="Jarju S."/>
            <person name="Secka A."/>
            <person name="Antonio M."/>
            <person name="Oren A."/>
            <person name="Chaudhuri R."/>
            <person name="La Ragione R.M."/>
            <person name="Hildebrand F."/>
            <person name="Pallen M.J."/>
        </authorList>
    </citation>
    <scope>NUCLEOTIDE SEQUENCE [LARGE SCALE GENOMIC DNA]</scope>
    <source>
        <strain evidence="1 2">Sa1YVA6</strain>
    </source>
</reference>
<proteinExistence type="predicted"/>
<dbReference type="InterPro" id="IPR058600">
    <property type="entry name" value="YhjD-like"/>
</dbReference>
<evidence type="ECO:0000313" key="1">
    <source>
        <dbReference type="EMBL" id="MBD8031487.1"/>
    </source>
</evidence>
<organism evidence="1 2">
    <name type="scientific">Solibacillus merdavium</name>
    <dbReference type="NCBI Taxonomy" id="2762218"/>
    <lineage>
        <taxon>Bacteria</taxon>
        <taxon>Bacillati</taxon>
        <taxon>Bacillota</taxon>
        <taxon>Bacilli</taxon>
        <taxon>Bacillales</taxon>
        <taxon>Caryophanaceae</taxon>
        <taxon>Solibacillus</taxon>
    </lineage>
</organism>
<dbReference type="EMBL" id="JACSPW010000001">
    <property type="protein sequence ID" value="MBD8031487.1"/>
    <property type="molecule type" value="Genomic_DNA"/>
</dbReference>
<name>A0ABR8XHS5_9BACL</name>
<comment type="caution">
    <text evidence="1">The sequence shown here is derived from an EMBL/GenBank/DDBJ whole genome shotgun (WGS) entry which is preliminary data.</text>
</comment>
<gene>
    <name evidence="1" type="ORF">H9632_00310</name>
</gene>
<dbReference type="Proteomes" id="UP000600565">
    <property type="component" value="Unassembled WGS sequence"/>
</dbReference>
<keyword evidence="2" id="KW-1185">Reference proteome</keyword>
<evidence type="ECO:0000313" key="2">
    <source>
        <dbReference type="Proteomes" id="UP000600565"/>
    </source>
</evidence>
<dbReference type="RefSeq" id="WP_191702142.1">
    <property type="nucleotide sequence ID" value="NZ_JACSPW010000001.1"/>
</dbReference>
<accession>A0ABR8XHS5</accession>
<dbReference type="Pfam" id="PF26325">
    <property type="entry name" value="YhjD"/>
    <property type="match status" value="1"/>
</dbReference>